<dbReference type="EMBL" id="QEAQ01000199">
    <property type="protein sequence ID" value="TPX53736.1"/>
    <property type="molecule type" value="Genomic_DNA"/>
</dbReference>
<evidence type="ECO:0000256" key="4">
    <source>
        <dbReference type="ARBA" id="ARBA00022448"/>
    </source>
</evidence>
<evidence type="ECO:0000256" key="1">
    <source>
        <dbReference type="ARBA" id="ARBA00004123"/>
    </source>
</evidence>
<comment type="subcellular location">
    <subcellularLocation>
        <location evidence="2">Cytoplasm</location>
    </subcellularLocation>
    <subcellularLocation>
        <location evidence="1">Nucleus</location>
    </subcellularLocation>
</comment>
<dbReference type="InterPro" id="IPR044189">
    <property type="entry name" value="XPO4/7-like"/>
</dbReference>
<protein>
    <recommendedName>
        <fullName evidence="8">Exportin-4</fullName>
    </recommendedName>
</protein>
<dbReference type="PANTHER" id="PTHR12596:SF1">
    <property type="entry name" value="EXPORTIN-4"/>
    <property type="match status" value="1"/>
</dbReference>
<comment type="caution">
    <text evidence="9">The sequence shown here is derived from an EMBL/GenBank/DDBJ whole genome shotgun (WGS) entry which is preliminary data.</text>
</comment>
<comment type="similarity">
    <text evidence="3">Belongs to the exportin family.</text>
</comment>
<evidence type="ECO:0000313" key="9">
    <source>
        <dbReference type="EMBL" id="TPX53736.1"/>
    </source>
</evidence>
<keyword evidence="7" id="KW-0539">Nucleus</keyword>
<dbReference type="STRING" id="109895.A0A507DQD8"/>
<dbReference type="GO" id="GO:0005049">
    <property type="term" value="F:nuclear export signal receptor activity"/>
    <property type="evidence" value="ECO:0007669"/>
    <property type="project" value="InterPro"/>
</dbReference>
<accession>A0A507DQD8</accession>
<dbReference type="AlphaFoldDB" id="A0A507DQD8"/>
<keyword evidence="10" id="KW-1185">Reference proteome</keyword>
<dbReference type="Gene3D" id="1.25.10.10">
    <property type="entry name" value="Leucine-rich Repeat Variant"/>
    <property type="match status" value="2"/>
</dbReference>
<organism evidence="9 10">
    <name type="scientific">Powellomyces hirtus</name>
    <dbReference type="NCBI Taxonomy" id="109895"/>
    <lineage>
        <taxon>Eukaryota</taxon>
        <taxon>Fungi</taxon>
        <taxon>Fungi incertae sedis</taxon>
        <taxon>Chytridiomycota</taxon>
        <taxon>Chytridiomycota incertae sedis</taxon>
        <taxon>Chytridiomycetes</taxon>
        <taxon>Spizellomycetales</taxon>
        <taxon>Powellomycetaceae</taxon>
        <taxon>Powellomyces</taxon>
    </lineage>
</organism>
<dbReference type="GO" id="GO:0006611">
    <property type="term" value="P:protein export from nucleus"/>
    <property type="evidence" value="ECO:0007669"/>
    <property type="project" value="TreeGrafter"/>
</dbReference>
<sequence>MLNENCYQFEGNRKQAEKIITTFRASPNVLPACKYIIENTQRDEVTFQAVVALKEVAAREYALHPRAEMHALRDWLLEVAISRLDQLSALSEDFGDATRHPMSGYMVKSEHDQLNLCLMKRQVALLTFSALLDEFSSNRASAVGLPYNFHVKSRKTFEDGELRPVFQIVVQILQHLMHAGINMENAADLELLGICMNIMQQSLSWEFVSADDNPLLGSFETTMDNRRVRQVGRFPASWRDFIIRPEIIDMFFQLYNMIPAKNSGLADTVRQCLTQLAGVHGPVFHATDAMGRIIKDDSVQREYVAHLLRNILKLIEKFVLEHPSNISFEYSEELTCITTMSTKIIQTYRLRVLAAVPELLPFLNELGKLNIACYQSGTGDGDFYETGAHEEGDELLDLWARLVEQIEEYTEEQNALRSTGVHTQDFDLPGLMKFLTMVAFHVFETYVDMRLEAAKHSVDDDSDGDEIKDDYMYEEQLIAIGIIARLDSAKCLNKLQLLISDRVGRIRETFAGRESQDGLPYVLDHVHWLALFSGHVLAHPSRGEVPEVPRAILALSAQTPENNDPVVLLSTSLLNALEVVSVEADSPQFAMCSPLLTETLLWFVERWSETYLFIDGSINGGKLKSASLSHAFGAESGGPHILDFILRMIQKNFILWHGQEDLLMQIVNILSTFSKSAGIRNALLISETFESLIGFFLENLSRLPAAVHSPLIENIALIATHASSPEIRRHYFTRLTDAIERRLLSVIQHPNFSQKYQGPETIEHVISTMEVYSGLVLAADETNTKEIFASVSKYFDAFIQLMELYRNHTEVEKYVLQVFANLIRCQSFEELTDADCQKLYAAVLSLLKTYAKNTIGRTRVVAINEDSELFDDLSCILEILAQLMASQYEGMTWNDILLKRSAKGAVDVADVIFYGVNTVTPLISDQMLQFPELCKDYISLVSNLVRYFPDKLSVLPPALLANLVRALEFGMHNAMTEVARGAFEAITTLALYAWDESAHPGLSIEFLHSHLDRLLHKTFEMFLFLEFDSGLMDSAGEALFALVLARPRVVTQQSQPAFAQRLNTALLGLHESIARTMQTPDTADRLRAARAEGLVTVFDAMYCWPLSHFTCNVDILSGKDSR</sequence>
<dbReference type="Proteomes" id="UP000318582">
    <property type="component" value="Unassembled WGS sequence"/>
</dbReference>
<evidence type="ECO:0000256" key="8">
    <source>
        <dbReference type="ARBA" id="ARBA00040444"/>
    </source>
</evidence>
<name>A0A507DQD8_9FUNG</name>
<keyword evidence="6" id="KW-0653">Protein transport</keyword>
<reference evidence="9 10" key="1">
    <citation type="journal article" date="2019" name="Sci. Rep.">
        <title>Comparative genomics of chytrid fungi reveal insights into the obligate biotrophic and pathogenic lifestyle of Synchytrium endobioticum.</title>
        <authorList>
            <person name="van de Vossenberg B.T.L.H."/>
            <person name="Warris S."/>
            <person name="Nguyen H.D.T."/>
            <person name="van Gent-Pelzer M.P.E."/>
            <person name="Joly D.L."/>
            <person name="van de Geest H.C."/>
            <person name="Bonants P.J.M."/>
            <person name="Smith D.S."/>
            <person name="Levesque C.A."/>
            <person name="van der Lee T.A.J."/>
        </authorList>
    </citation>
    <scope>NUCLEOTIDE SEQUENCE [LARGE SCALE GENOMIC DNA]</scope>
    <source>
        <strain evidence="9 10">CBS 809.83</strain>
    </source>
</reference>
<evidence type="ECO:0000256" key="2">
    <source>
        <dbReference type="ARBA" id="ARBA00004496"/>
    </source>
</evidence>
<evidence type="ECO:0000313" key="10">
    <source>
        <dbReference type="Proteomes" id="UP000318582"/>
    </source>
</evidence>
<evidence type="ECO:0000256" key="3">
    <source>
        <dbReference type="ARBA" id="ARBA00009466"/>
    </source>
</evidence>
<gene>
    <name evidence="9" type="ORF">PhCBS80983_g06195</name>
</gene>
<dbReference type="GO" id="GO:0005643">
    <property type="term" value="C:nuclear pore"/>
    <property type="evidence" value="ECO:0007669"/>
    <property type="project" value="TreeGrafter"/>
</dbReference>
<dbReference type="PANTHER" id="PTHR12596">
    <property type="entry name" value="EXPORTIN 4,7-RELATED"/>
    <property type="match status" value="1"/>
</dbReference>
<evidence type="ECO:0000256" key="7">
    <source>
        <dbReference type="ARBA" id="ARBA00023242"/>
    </source>
</evidence>
<evidence type="ECO:0000256" key="6">
    <source>
        <dbReference type="ARBA" id="ARBA00022927"/>
    </source>
</evidence>
<evidence type="ECO:0000256" key="5">
    <source>
        <dbReference type="ARBA" id="ARBA00022490"/>
    </source>
</evidence>
<dbReference type="GO" id="GO:0005737">
    <property type="term" value="C:cytoplasm"/>
    <property type="evidence" value="ECO:0007669"/>
    <property type="project" value="UniProtKB-SubCell"/>
</dbReference>
<proteinExistence type="inferred from homology"/>
<dbReference type="SUPFAM" id="SSF48371">
    <property type="entry name" value="ARM repeat"/>
    <property type="match status" value="1"/>
</dbReference>
<dbReference type="InterPro" id="IPR011989">
    <property type="entry name" value="ARM-like"/>
</dbReference>
<keyword evidence="5" id="KW-0963">Cytoplasm</keyword>
<keyword evidence="4" id="KW-0813">Transport</keyword>
<dbReference type="InterPro" id="IPR016024">
    <property type="entry name" value="ARM-type_fold"/>
</dbReference>